<dbReference type="PANTHER" id="PTHR11533:SF290">
    <property type="entry name" value="AMINOPEPTIDASE"/>
    <property type="match status" value="1"/>
</dbReference>
<accession>A0A182YF45</accession>
<evidence type="ECO:0000256" key="5">
    <source>
        <dbReference type="ARBA" id="ARBA00022723"/>
    </source>
</evidence>
<dbReference type="CDD" id="cd09601">
    <property type="entry name" value="M1_APN-Q_like"/>
    <property type="match status" value="1"/>
</dbReference>
<dbReference type="VEuPathDB" id="VectorBase:ASTEI07081"/>
<dbReference type="GO" id="GO:0005737">
    <property type="term" value="C:cytoplasm"/>
    <property type="evidence" value="ECO:0007669"/>
    <property type="project" value="TreeGrafter"/>
</dbReference>
<dbReference type="GO" id="GO:0070006">
    <property type="term" value="F:metalloaminopeptidase activity"/>
    <property type="evidence" value="ECO:0007669"/>
    <property type="project" value="TreeGrafter"/>
</dbReference>
<dbReference type="Pfam" id="PF17900">
    <property type="entry name" value="Peptidase_M1_N"/>
    <property type="match status" value="1"/>
</dbReference>
<evidence type="ECO:0000256" key="8">
    <source>
        <dbReference type="ARBA" id="ARBA00023049"/>
    </source>
</evidence>
<dbReference type="InterPro" id="IPR014782">
    <property type="entry name" value="Peptidase_M1_dom"/>
</dbReference>
<dbReference type="Pfam" id="PF01433">
    <property type="entry name" value="Peptidase_M1"/>
    <property type="match status" value="1"/>
</dbReference>
<dbReference type="InterPro" id="IPR024571">
    <property type="entry name" value="ERAP1-like_C_dom"/>
</dbReference>
<feature type="site" description="Transition state stabilizer" evidence="12">
    <location>
        <position position="442"/>
    </location>
</feature>
<feature type="domain" description="Aminopeptidase N-like N-terminal" evidence="16">
    <location>
        <begin position="59"/>
        <end position="249"/>
    </location>
</feature>
<evidence type="ECO:0000259" key="16">
    <source>
        <dbReference type="Pfam" id="PF17900"/>
    </source>
</evidence>
<dbReference type="InterPro" id="IPR034016">
    <property type="entry name" value="M1_APN-typ"/>
</dbReference>
<dbReference type="EnsemblMetazoa" id="ASTEI07081-RA">
    <property type="protein sequence ID" value="ASTEI07081-PA"/>
    <property type="gene ID" value="ASTEI07081"/>
</dbReference>
<dbReference type="GO" id="GO:0043171">
    <property type="term" value="P:peptide catabolic process"/>
    <property type="evidence" value="ECO:0007669"/>
    <property type="project" value="TreeGrafter"/>
</dbReference>
<dbReference type="FunFam" id="1.10.390.10:FF:000019">
    <property type="entry name" value="Aminopeptidase"/>
    <property type="match status" value="1"/>
</dbReference>
<dbReference type="InterPro" id="IPR045357">
    <property type="entry name" value="Aminopeptidase_N-like_N"/>
</dbReference>
<keyword evidence="5 11" id="KW-0479">Metal-binding</keyword>
<evidence type="ECO:0000256" key="13">
    <source>
        <dbReference type="RuleBase" id="RU364040"/>
    </source>
</evidence>
<dbReference type="EC" id="3.4.11.-" evidence="13"/>
<feature type="active site" description="Proton acceptor" evidence="10">
    <location>
        <position position="356"/>
    </location>
</feature>
<feature type="domain" description="ERAP1-like C-terminal" evidence="15">
    <location>
        <begin position="566"/>
        <end position="861"/>
    </location>
</feature>
<dbReference type="Pfam" id="PF11838">
    <property type="entry name" value="ERAP1_C"/>
    <property type="match status" value="1"/>
</dbReference>
<evidence type="ECO:0000313" key="17">
    <source>
        <dbReference type="EnsemblMetazoa" id="ASTEI07081-PA"/>
    </source>
</evidence>
<comment type="cofactor">
    <cofactor evidence="11 13">
        <name>Zn(2+)</name>
        <dbReference type="ChEBI" id="CHEBI:29105"/>
    </cofactor>
    <text evidence="11 13">Binds 1 zinc ion per subunit.</text>
</comment>
<keyword evidence="18" id="KW-1185">Reference proteome</keyword>
<dbReference type="Gene3D" id="2.60.40.1730">
    <property type="entry name" value="tricorn interacting facor f3 domain"/>
    <property type="match status" value="1"/>
</dbReference>
<proteinExistence type="inferred from homology"/>
<evidence type="ECO:0000256" key="7">
    <source>
        <dbReference type="ARBA" id="ARBA00022833"/>
    </source>
</evidence>
<dbReference type="STRING" id="30069.A0A182YF45"/>
<dbReference type="InterPro" id="IPR001930">
    <property type="entry name" value="Peptidase_M1"/>
</dbReference>
<evidence type="ECO:0000256" key="12">
    <source>
        <dbReference type="PIRSR" id="PIRSR634016-4"/>
    </source>
</evidence>
<dbReference type="SUPFAM" id="SSF63737">
    <property type="entry name" value="Leukotriene A4 hydrolase N-terminal domain"/>
    <property type="match status" value="1"/>
</dbReference>
<evidence type="ECO:0000256" key="10">
    <source>
        <dbReference type="PIRSR" id="PIRSR634016-1"/>
    </source>
</evidence>
<keyword evidence="8 13" id="KW-0482">Metalloprotease</keyword>
<evidence type="ECO:0000256" key="2">
    <source>
        <dbReference type="ARBA" id="ARBA00010136"/>
    </source>
</evidence>
<dbReference type="AlphaFoldDB" id="A0A182YF45"/>
<keyword evidence="3" id="KW-0472">Membrane</keyword>
<keyword evidence="9" id="KW-0449">Lipoprotein</keyword>
<evidence type="ECO:0000256" key="11">
    <source>
        <dbReference type="PIRSR" id="PIRSR634016-3"/>
    </source>
</evidence>
<dbReference type="PANTHER" id="PTHR11533">
    <property type="entry name" value="PROTEASE M1 ZINC METALLOPROTEASE"/>
    <property type="match status" value="1"/>
</dbReference>
<dbReference type="VEuPathDB" id="VectorBase:ASTEI20_043950"/>
<evidence type="ECO:0000259" key="14">
    <source>
        <dbReference type="Pfam" id="PF01433"/>
    </source>
</evidence>
<dbReference type="Gene3D" id="2.60.40.1910">
    <property type="match status" value="1"/>
</dbReference>
<dbReference type="InterPro" id="IPR042097">
    <property type="entry name" value="Aminopeptidase_N-like_N_sf"/>
</dbReference>
<evidence type="ECO:0000313" key="18">
    <source>
        <dbReference type="Proteomes" id="UP000076408"/>
    </source>
</evidence>
<feature type="binding site" evidence="11">
    <location>
        <position position="378"/>
    </location>
    <ligand>
        <name>Zn(2+)</name>
        <dbReference type="ChEBI" id="CHEBI:29105"/>
        <note>catalytic</note>
    </ligand>
</feature>
<dbReference type="PRINTS" id="PR00756">
    <property type="entry name" value="ALADIPTASE"/>
</dbReference>
<reference evidence="18" key="1">
    <citation type="journal article" date="2014" name="Genome Biol.">
        <title>Genome analysis of a major urban malaria vector mosquito, Anopheles stephensi.</title>
        <authorList>
            <person name="Jiang X."/>
            <person name="Peery A."/>
            <person name="Hall A.B."/>
            <person name="Sharma A."/>
            <person name="Chen X.G."/>
            <person name="Waterhouse R.M."/>
            <person name="Komissarov A."/>
            <person name="Riehle M.M."/>
            <person name="Shouche Y."/>
            <person name="Sharakhova M.V."/>
            <person name="Lawson D."/>
            <person name="Pakpour N."/>
            <person name="Arensburger P."/>
            <person name="Davidson V.L."/>
            <person name="Eiglmeier K."/>
            <person name="Emrich S."/>
            <person name="George P."/>
            <person name="Kennedy R.C."/>
            <person name="Mane S.P."/>
            <person name="Maslen G."/>
            <person name="Oringanje C."/>
            <person name="Qi Y."/>
            <person name="Settlage R."/>
            <person name="Tojo M."/>
            <person name="Tubio J.M."/>
            <person name="Unger M.F."/>
            <person name="Wang B."/>
            <person name="Vernick K.D."/>
            <person name="Ribeiro J.M."/>
            <person name="James A.A."/>
            <person name="Michel K."/>
            <person name="Riehle M.A."/>
            <person name="Luckhart S."/>
            <person name="Sharakhov I.V."/>
            <person name="Tu Z."/>
        </authorList>
    </citation>
    <scope>NUCLEOTIDE SEQUENCE [LARGE SCALE GENOMIC DNA]</scope>
    <source>
        <strain evidence="18">Indian</strain>
    </source>
</reference>
<feature type="binding site" evidence="11">
    <location>
        <position position="359"/>
    </location>
    <ligand>
        <name>Zn(2+)</name>
        <dbReference type="ChEBI" id="CHEBI:29105"/>
        <note>catalytic</note>
    </ligand>
</feature>
<comment type="similarity">
    <text evidence="2 13">Belongs to the peptidase M1 family.</text>
</comment>
<organism evidence="17 18">
    <name type="scientific">Anopheles stephensi</name>
    <name type="common">Indo-Pakistan malaria mosquito</name>
    <dbReference type="NCBI Taxonomy" id="30069"/>
    <lineage>
        <taxon>Eukaryota</taxon>
        <taxon>Metazoa</taxon>
        <taxon>Ecdysozoa</taxon>
        <taxon>Arthropoda</taxon>
        <taxon>Hexapoda</taxon>
        <taxon>Insecta</taxon>
        <taxon>Pterygota</taxon>
        <taxon>Neoptera</taxon>
        <taxon>Endopterygota</taxon>
        <taxon>Diptera</taxon>
        <taxon>Nematocera</taxon>
        <taxon>Culicoidea</taxon>
        <taxon>Culicidae</taxon>
        <taxon>Anophelinae</taxon>
        <taxon>Anopheles</taxon>
    </lineage>
</organism>
<dbReference type="FunFam" id="2.60.40.1730:FF:000002">
    <property type="entry name" value="Aminopeptidase"/>
    <property type="match status" value="1"/>
</dbReference>
<evidence type="ECO:0000256" key="1">
    <source>
        <dbReference type="ARBA" id="ARBA00004609"/>
    </source>
</evidence>
<evidence type="ECO:0000256" key="9">
    <source>
        <dbReference type="ARBA" id="ARBA00023288"/>
    </source>
</evidence>
<dbReference type="GO" id="GO:0098552">
    <property type="term" value="C:side of membrane"/>
    <property type="evidence" value="ECO:0007669"/>
    <property type="project" value="UniProtKB-KW"/>
</dbReference>
<dbReference type="InterPro" id="IPR050344">
    <property type="entry name" value="Peptidase_M1_aminopeptidases"/>
</dbReference>
<dbReference type="GO" id="GO:0008270">
    <property type="term" value="F:zinc ion binding"/>
    <property type="evidence" value="ECO:0007669"/>
    <property type="project" value="UniProtKB-UniRule"/>
</dbReference>
<name>A0A182YF45_ANOST</name>
<dbReference type="GO" id="GO:0005886">
    <property type="term" value="C:plasma membrane"/>
    <property type="evidence" value="ECO:0007669"/>
    <property type="project" value="UniProtKB-SubCell"/>
</dbReference>
<dbReference type="InterPro" id="IPR027268">
    <property type="entry name" value="Peptidase_M4/M1_CTD_sf"/>
</dbReference>
<feature type="domain" description="Peptidase M1 membrane alanine aminopeptidase" evidence="14">
    <location>
        <begin position="281"/>
        <end position="509"/>
    </location>
</feature>
<dbReference type="GO" id="GO:0005615">
    <property type="term" value="C:extracellular space"/>
    <property type="evidence" value="ECO:0007669"/>
    <property type="project" value="TreeGrafter"/>
</dbReference>
<evidence type="ECO:0000259" key="15">
    <source>
        <dbReference type="Pfam" id="PF11838"/>
    </source>
</evidence>
<keyword evidence="6 13" id="KW-0378">Hydrolase</keyword>
<keyword evidence="4 13" id="KW-0645">Protease</keyword>
<dbReference type="Gene3D" id="1.10.390.10">
    <property type="entry name" value="Neutral Protease Domain 2"/>
    <property type="match status" value="1"/>
</dbReference>
<feature type="binding site" evidence="11">
    <location>
        <position position="355"/>
    </location>
    <ligand>
        <name>Zn(2+)</name>
        <dbReference type="ChEBI" id="CHEBI:29105"/>
        <note>catalytic</note>
    </ligand>
</feature>
<dbReference type="Proteomes" id="UP000076408">
    <property type="component" value="Unassembled WGS sequence"/>
</dbReference>
<sequence length="934" mass="106574">MLIRLLVSVVVIYTGLLTAVSAVHPVQKSWKALEGTVDTNVLDQASAQELRYRLPSYIVPTHYKLYLETQVHTGNRSYSGSVDIHLDVQQQTKTIYVHNRGLRILSNELYSSDGGENVTFLETLRYTEDQEREFVIFSIRRAIAPARYILHLNFEGQLRTDEDGFYMSSYRDANGTRRYLASTQFQAISARSAFPCLDEPALKATVSIEIKHHPSYEAISNMPIYAIAGDTDGYVVSFFETTPRMSIYLVAFMVSDFEHTSSEEGRQRVYARPNAINQTLYALDAGVLIMDALDEYLGLPYGDFMPKVDQAALTQFSAGAMENWGLCKYREEYLLYEPGVTTFRSQTTITTIIAHEYAHQWFGNVVTNKWWSYLWLNEGFATLYEYMAADMAYPERQYSDLFNVQVLQRVLITDAEESTRPMTFSRGATFYAIVSLFDSIAYLKAGSVLQMFRLLLSDTAWRQMLRIYLEGNEFGAVSTDEFVDAMAEVTDGLDLLPAHVDAEAFVKSWVEQAGYPVLELRRTDRGEILLSQDRFYSNKIVNDDPTVWMIPYTIMEQGDSLQADEWILANVNQVGFFRVNYDTANWNLLIQALMDETETIPTLSRAQLVDDAFHLARSNRIDLLTTLELMRYLRHEREYPPWEAANRAINYFYNRMRGQPDFTLYHIFVDTIIGDVFVTLDINSVLPDETLFDKYLRQVISTWACRMEIESCLTDTRIALEREVSGDERVHPDVSEVVYCYGLRTSTTSAFQYLFGKLQASENRGERLVLINALGCTNDTEQLNAYLLTAIGGDLQVNFDLGERTSVLTSVLASREGVDALSSFLIDNYTYVLSTLGVNVLNNLVQNIAARTNTPEEEQMVSIRQKETLHIHLFKRRFVYTFQLNTLLQELQLVLPAGNIAAARSTASRNLAWPSTREGVTLSYFLERYGVQPA</sequence>
<evidence type="ECO:0000256" key="4">
    <source>
        <dbReference type="ARBA" id="ARBA00022670"/>
    </source>
</evidence>
<dbReference type="OMA" id="ENWGLCK"/>
<keyword evidence="7 11" id="KW-0862">Zinc</keyword>
<reference evidence="17" key="2">
    <citation type="submission" date="2020-05" db="UniProtKB">
        <authorList>
            <consortium name="EnsemblMetazoa"/>
        </authorList>
    </citation>
    <scope>IDENTIFICATION</scope>
    <source>
        <strain evidence="17">Indian</strain>
    </source>
</reference>
<keyword evidence="3" id="KW-0325">Glycoprotein</keyword>
<dbReference type="Gene3D" id="1.25.50.20">
    <property type="match status" value="1"/>
</dbReference>
<evidence type="ECO:0000256" key="3">
    <source>
        <dbReference type="ARBA" id="ARBA00022622"/>
    </source>
</evidence>
<dbReference type="GO" id="GO:0006508">
    <property type="term" value="P:proteolysis"/>
    <property type="evidence" value="ECO:0007669"/>
    <property type="project" value="UniProtKB-KW"/>
</dbReference>
<keyword evidence="13" id="KW-0031">Aminopeptidase</keyword>
<evidence type="ECO:0000256" key="6">
    <source>
        <dbReference type="ARBA" id="ARBA00022801"/>
    </source>
</evidence>
<comment type="subcellular location">
    <subcellularLocation>
        <location evidence="1">Cell membrane</location>
        <topology evidence="1">Lipid-anchor</topology>
        <topology evidence="1">GPI-anchor</topology>
    </subcellularLocation>
</comment>
<keyword evidence="3" id="KW-0336">GPI-anchor</keyword>
<dbReference type="VEuPathDB" id="VectorBase:ASTE010440"/>
<dbReference type="SUPFAM" id="SSF55486">
    <property type="entry name" value="Metalloproteases ('zincins'), catalytic domain"/>
    <property type="match status" value="1"/>
</dbReference>
<dbReference type="GO" id="GO:0042277">
    <property type="term" value="F:peptide binding"/>
    <property type="evidence" value="ECO:0007669"/>
    <property type="project" value="TreeGrafter"/>
</dbReference>
<protein>
    <recommendedName>
        <fullName evidence="13">Aminopeptidase</fullName>
        <ecNumber evidence="13">3.4.11.-</ecNumber>
    </recommendedName>
</protein>